<dbReference type="GO" id="GO:0032418">
    <property type="term" value="P:lysosome localization"/>
    <property type="evidence" value="ECO:0000318"/>
    <property type="project" value="GO_Central"/>
</dbReference>
<evidence type="ECO:0000256" key="2">
    <source>
        <dbReference type="SAM" id="MobiDB-lite"/>
    </source>
</evidence>
<keyword evidence="5" id="KW-1185">Reference proteome</keyword>
<evidence type="ECO:0000313" key="5">
    <source>
        <dbReference type="Proteomes" id="UP000235145"/>
    </source>
</evidence>
<gene>
    <name evidence="4" type="ORF">LSAT_V11C800389560</name>
</gene>
<dbReference type="GO" id="GO:0099078">
    <property type="term" value="C:BORC complex"/>
    <property type="evidence" value="ECO:0000318"/>
    <property type="project" value="GO_Central"/>
</dbReference>
<comment type="similarity">
    <text evidence="1">Belongs to the KXD1 family.</text>
</comment>
<dbReference type="PANTHER" id="PTHR13511">
    <property type="entry name" value="KXDL MOTIF-CONTAINING PROTEIN 1"/>
    <property type="match status" value="1"/>
</dbReference>
<name>A0A9R1WWA9_LACSA</name>
<reference evidence="4 5" key="1">
    <citation type="journal article" date="2017" name="Nat. Commun.">
        <title>Genome assembly with in vitro proximity ligation data and whole-genome triplication in lettuce.</title>
        <authorList>
            <person name="Reyes-Chin-Wo S."/>
            <person name="Wang Z."/>
            <person name="Yang X."/>
            <person name="Kozik A."/>
            <person name="Arikit S."/>
            <person name="Song C."/>
            <person name="Xia L."/>
            <person name="Froenicke L."/>
            <person name="Lavelle D.O."/>
            <person name="Truco M.J."/>
            <person name="Xia R."/>
            <person name="Zhu S."/>
            <person name="Xu C."/>
            <person name="Xu H."/>
            <person name="Xu X."/>
            <person name="Cox K."/>
            <person name="Korf I."/>
            <person name="Meyers B.C."/>
            <person name="Michelmore R.W."/>
        </authorList>
    </citation>
    <scope>NUCLEOTIDE SEQUENCE [LARGE SCALE GENOMIC DNA]</scope>
    <source>
        <strain evidence="5">cv. Salinas</strain>
        <tissue evidence="4">Seedlings</tissue>
    </source>
</reference>
<accession>A0A9R1WWA9</accession>
<proteinExistence type="inferred from homology"/>
<dbReference type="Proteomes" id="UP000235145">
    <property type="component" value="Unassembled WGS sequence"/>
</dbReference>
<dbReference type="AlphaFoldDB" id="A0A9R1WWA9"/>
<comment type="caution">
    <text evidence="4">The sequence shown here is derived from an EMBL/GenBank/DDBJ whole genome shotgun (WGS) entry which is preliminary data.</text>
</comment>
<dbReference type="Pfam" id="PF10241">
    <property type="entry name" value="KxDL"/>
    <property type="match status" value="1"/>
</dbReference>
<evidence type="ECO:0000259" key="3">
    <source>
        <dbReference type="Pfam" id="PF10241"/>
    </source>
</evidence>
<evidence type="ECO:0000313" key="4">
    <source>
        <dbReference type="EMBL" id="KAJ0189724.1"/>
    </source>
</evidence>
<dbReference type="EMBL" id="NBSK02000008">
    <property type="protein sequence ID" value="KAJ0189724.1"/>
    <property type="molecule type" value="Genomic_DNA"/>
</dbReference>
<feature type="compositionally biased region" description="Polar residues" evidence="2">
    <location>
        <begin position="137"/>
        <end position="158"/>
    </location>
</feature>
<dbReference type="InterPro" id="IPR039843">
    <property type="entry name" value="KXD1-like"/>
</dbReference>
<organism evidence="4 5">
    <name type="scientific">Lactuca sativa</name>
    <name type="common">Garden lettuce</name>
    <dbReference type="NCBI Taxonomy" id="4236"/>
    <lineage>
        <taxon>Eukaryota</taxon>
        <taxon>Viridiplantae</taxon>
        <taxon>Streptophyta</taxon>
        <taxon>Embryophyta</taxon>
        <taxon>Tracheophyta</taxon>
        <taxon>Spermatophyta</taxon>
        <taxon>Magnoliopsida</taxon>
        <taxon>eudicotyledons</taxon>
        <taxon>Gunneridae</taxon>
        <taxon>Pentapetalae</taxon>
        <taxon>asterids</taxon>
        <taxon>campanulids</taxon>
        <taxon>Asterales</taxon>
        <taxon>Asteraceae</taxon>
        <taxon>Cichorioideae</taxon>
        <taxon>Cichorieae</taxon>
        <taxon>Lactucinae</taxon>
        <taxon>Lactuca</taxon>
    </lineage>
</organism>
<protein>
    <recommendedName>
        <fullName evidence="3">KxDL domain-containing protein</fullName>
    </recommendedName>
</protein>
<dbReference type="InterPro" id="IPR019371">
    <property type="entry name" value="KxDL_dom"/>
</dbReference>
<dbReference type="PANTHER" id="PTHR13511:SF0">
    <property type="entry name" value="KXDL MOTIF-CONTAINING PROTEIN 1"/>
    <property type="match status" value="1"/>
</dbReference>
<sequence length="166" mass="18978">MKIDINGALWSYCEPLEGLPTEHGGSKLSSLLINKRENVDKLHLHMHLSKFKSIFFLHNCKLGCLEDTNAVLSHFNDYSDHFYAEVSSNLYKNTHLLKSMNLELDYIFQKLRSLTAKIKATYPGDLTIEPLDRRSDNNSLNPRQTQYSPNMSCQTGLKGSSRKHCT</sequence>
<feature type="domain" description="KxDL" evidence="3">
    <location>
        <begin position="62"/>
        <end position="123"/>
    </location>
</feature>
<evidence type="ECO:0000256" key="1">
    <source>
        <dbReference type="ARBA" id="ARBA00005913"/>
    </source>
</evidence>
<feature type="region of interest" description="Disordered" evidence="2">
    <location>
        <begin position="130"/>
        <end position="166"/>
    </location>
</feature>